<reference evidence="2" key="1">
    <citation type="submission" date="2018-05" db="EMBL/GenBank/DDBJ databases">
        <authorList>
            <person name="Lanie J.A."/>
            <person name="Ng W.-L."/>
            <person name="Kazmierczak K.M."/>
            <person name="Andrzejewski T.M."/>
            <person name="Davidsen T.M."/>
            <person name="Wayne K.J."/>
            <person name="Tettelin H."/>
            <person name="Glass J.I."/>
            <person name="Rusch D."/>
            <person name="Podicherti R."/>
            <person name="Tsui H.-C.T."/>
            <person name="Winkler M.E."/>
        </authorList>
    </citation>
    <scope>NUCLEOTIDE SEQUENCE</scope>
</reference>
<feature type="domain" description="Nitrile hydratase beta subunit-like N-terminal" evidence="1">
    <location>
        <begin position="1"/>
        <end position="84"/>
    </location>
</feature>
<protein>
    <recommendedName>
        <fullName evidence="1">Nitrile hydratase beta subunit-like N-terminal domain-containing protein</fullName>
    </recommendedName>
</protein>
<sequence>VFAEPWEAQAFAMAVKLSEEGHFTWMEWTIALGEQLQAALRRGEPDDGSRYFEHWIAALEHLVVDKNLTDLTALSERKKAWADSYRHTPHGHPVELGARGQFAGL</sequence>
<feature type="non-terminal residue" evidence="2">
    <location>
        <position position="1"/>
    </location>
</feature>
<accession>A0A382BUY1</accession>
<dbReference type="InterPro" id="IPR042262">
    <property type="entry name" value="CN_hydtase_beta_C"/>
</dbReference>
<dbReference type="InterPro" id="IPR049054">
    <property type="entry name" value="CN_hydtase_beta-like_N"/>
</dbReference>
<evidence type="ECO:0000313" key="2">
    <source>
        <dbReference type="EMBL" id="SVB17615.1"/>
    </source>
</evidence>
<dbReference type="SUPFAM" id="SSF50090">
    <property type="entry name" value="Electron transport accessory proteins"/>
    <property type="match status" value="1"/>
</dbReference>
<organism evidence="2">
    <name type="scientific">marine metagenome</name>
    <dbReference type="NCBI Taxonomy" id="408172"/>
    <lineage>
        <taxon>unclassified sequences</taxon>
        <taxon>metagenomes</taxon>
        <taxon>ecological metagenomes</taxon>
    </lineage>
</organism>
<dbReference type="EMBL" id="UINC01031486">
    <property type="protein sequence ID" value="SVB17615.1"/>
    <property type="molecule type" value="Genomic_DNA"/>
</dbReference>
<dbReference type="Pfam" id="PF21006">
    <property type="entry name" value="NHase_beta_N"/>
    <property type="match status" value="1"/>
</dbReference>
<name>A0A382BUY1_9ZZZZ</name>
<dbReference type="Gene3D" id="1.10.472.20">
    <property type="entry name" value="Nitrile hydratase, beta subunit"/>
    <property type="match status" value="1"/>
</dbReference>
<dbReference type="InterPro" id="IPR008990">
    <property type="entry name" value="Elect_transpt_acc-like_dom_sf"/>
</dbReference>
<dbReference type="InterPro" id="IPR023808">
    <property type="entry name" value="Nitrile_Hydratase_acc_put"/>
</dbReference>
<gene>
    <name evidence="2" type="ORF">METZ01_LOCUS170469</name>
</gene>
<proteinExistence type="predicted"/>
<dbReference type="NCBIfam" id="TIGR03889">
    <property type="entry name" value="nitrile_acc"/>
    <property type="match status" value="1"/>
</dbReference>
<evidence type="ECO:0000259" key="1">
    <source>
        <dbReference type="Pfam" id="PF21006"/>
    </source>
</evidence>
<dbReference type="AlphaFoldDB" id="A0A382BUY1"/>